<dbReference type="InterPro" id="IPR016181">
    <property type="entry name" value="Acyl_CoA_acyltransferase"/>
</dbReference>
<feature type="domain" description="N-acetyltransferase" evidence="1">
    <location>
        <begin position="10"/>
        <end position="166"/>
    </location>
</feature>
<reference evidence="2 3" key="1">
    <citation type="submission" date="2023-02" db="EMBL/GenBank/DDBJ databases">
        <title>Genome sequence of Shewanella metallivivens ER-Te-42B-Light, sp. nov., enriched from sulfide tube worms (Riftia pachyptila) isolated from Explorer Ridge in the Pacific Ocean.</title>
        <authorList>
            <person name="Maltman C."/>
            <person name="Kuzyk S.B."/>
            <person name="Kyndt J.A."/>
            <person name="Yurkov V."/>
        </authorList>
    </citation>
    <scope>NUCLEOTIDE SEQUENCE [LARGE SCALE GENOMIC DNA]</scope>
    <source>
        <strain evidence="2 3">ER-Te-42B-Light</strain>
    </source>
</reference>
<gene>
    <name evidence="2" type="ORF">PQR79_08535</name>
</gene>
<protein>
    <submittedName>
        <fullName evidence="2">GNAT family protein</fullName>
    </submittedName>
</protein>
<dbReference type="Proteomes" id="UP001213691">
    <property type="component" value="Unassembled WGS sequence"/>
</dbReference>
<proteinExistence type="predicted"/>
<comment type="caution">
    <text evidence="2">The sequence shown here is derived from an EMBL/GenBank/DDBJ whole genome shotgun (WGS) entry which is preliminary data.</text>
</comment>
<dbReference type="PANTHER" id="PTHR43792">
    <property type="entry name" value="GNAT FAMILY, PUTATIVE (AFU_ORTHOLOGUE AFUA_3G00765)-RELATED-RELATED"/>
    <property type="match status" value="1"/>
</dbReference>
<dbReference type="InterPro" id="IPR000182">
    <property type="entry name" value="GNAT_dom"/>
</dbReference>
<evidence type="ECO:0000313" key="2">
    <source>
        <dbReference type="EMBL" id="MDD8059175.1"/>
    </source>
</evidence>
<dbReference type="PANTHER" id="PTHR43792:SF1">
    <property type="entry name" value="N-ACETYLTRANSFERASE DOMAIN-CONTAINING PROTEIN"/>
    <property type="match status" value="1"/>
</dbReference>
<dbReference type="EMBL" id="JAQQPZ010000005">
    <property type="protein sequence ID" value="MDD8059175.1"/>
    <property type="molecule type" value="Genomic_DNA"/>
</dbReference>
<dbReference type="RefSeq" id="WP_238103336.1">
    <property type="nucleotide sequence ID" value="NZ_JAQQPZ010000005.1"/>
</dbReference>
<accession>A0ABT5TNA2</accession>
<dbReference type="InterPro" id="IPR051531">
    <property type="entry name" value="N-acetyltransferase"/>
</dbReference>
<organism evidence="2 3">
    <name type="scientific">Shewanella metallivivens</name>
    <dbReference type="NCBI Taxonomy" id="2872342"/>
    <lineage>
        <taxon>Bacteria</taxon>
        <taxon>Pseudomonadati</taxon>
        <taxon>Pseudomonadota</taxon>
        <taxon>Gammaproteobacteria</taxon>
        <taxon>Alteromonadales</taxon>
        <taxon>Shewanellaceae</taxon>
        <taxon>Shewanella</taxon>
    </lineage>
</organism>
<sequence length="182" mass="21095">MKTILYSDRLQLRDLTPADWPNFLRLHLDEGVQQYIRSVDTEANLKKCFEQRIGPYQFESGQWLSLVIERLDNQQFVGLIGFRCDDVTLKRAEVGYLVAPEQQGNGYATESLRAVIDWGALQFEMHKYIAICCDENLASRKVLENVGFVKEGTLRQHTCINQQWFDDCYFGLLTSQRVSLFS</sequence>
<dbReference type="CDD" id="cd04301">
    <property type="entry name" value="NAT_SF"/>
    <property type="match status" value="1"/>
</dbReference>
<dbReference type="Gene3D" id="3.40.630.30">
    <property type="match status" value="1"/>
</dbReference>
<dbReference type="Pfam" id="PF13302">
    <property type="entry name" value="Acetyltransf_3"/>
    <property type="match status" value="1"/>
</dbReference>
<evidence type="ECO:0000259" key="1">
    <source>
        <dbReference type="PROSITE" id="PS51186"/>
    </source>
</evidence>
<evidence type="ECO:0000313" key="3">
    <source>
        <dbReference type="Proteomes" id="UP001213691"/>
    </source>
</evidence>
<dbReference type="SUPFAM" id="SSF55729">
    <property type="entry name" value="Acyl-CoA N-acyltransferases (Nat)"/>
    <property type="match status" value="1"/>
</dbReference>
<dbReference type="PROSITE" id="PS51186">
    <property type="entry name" value="GNAT"/>
    <property type="match status" value="1"/>
</dbReference>
<keyword evidence="3" id="KW-1185">Reference proteome</keyword>
<name>A0ABT5TNA2_9GAMM</name>